<dbReference type="EMBL" id="SBHS01000002">
    <property type="protein sequence ID" value="TWU78096.1"/>
    <property type="molecule type" value="Genomic_DNA"/>
</dbReference>
<comment type="caution">
    <text evidence="10">The sequence shown here is derived from an EMBL/GenBank/DDBJ whole genome shotgun (WGS) entry which is preliminary data.</text>
</comment>
<name>A0A5C6GN96_METRR</name>
<evidence type="ECO:0000256" key="8">
    <source>
        <dbReference type="RuleBase" id="RU366063"/>
    </source>
</evidence>
<dbReference type="GO" id="GO:0005743">
    <property type="term" value="C:mitochondrial inner membrane"/>
    <property type="evidence" value="ECO:0007669"/>
    <property type="project" value="TreeGrafter"/>
</dbReference>
<comment type="function">
    <text evidence="8">Membrane-associated protein that warps the membrane surface to access and bind aromatic isoprenes with high specificity, including ubiquinone (CoQ) isoprene intermediates and presents them directly to Coq7, therefore facilitating the Coq7-mediated hydroxylase step. Participates in the biosynthesis of coenzyme Q, also named ubiquinone, an essential lipid-soluble electron transporter for aerobic cellular respiration.</text>
</comment>
<keyword evidence="7 8" id="KW-0496">Mitochondrion</keyword>
<dbReference type="PANTHER" id="PTHR21427:SF19">
    <property type="entry name" value="UBIQUINONE BIOSYNTHESIS PROTEIN COQ9, MITOCHONDRIAL"/>
    <property type="match status" value="1"/>
</dbReference>
<dbReference type="GO" id="GO:0008289">
    <property type="term" value="F:lipid binding"/>
    <property type="evidence" value="ECO:0007669"/>
    <property type="project" value="UniProtKB-UniRule"/>
</dbReference>
<comment type="subcellular location">
    <subcellularLocation>
        <location evidence="1 8">Mitochondrion</location>
    </subcellularLocation>
</comment>
<dbReference type="GO" id="GO:0006744">
    <property type="term" value="P:ubiquinone biosynthetic process"/>
    <property type="evidence" value="ECO:0007669"/>
    <property type="project" value="UniProtKB-UniRule"/>
</dbReference>
<dbReference type="InterPro" id="IPR012762">
    <property type="entry name" value="Ubiq_biosynth_COQ9"/>
</dbReference>
<evidence type="ECO:0000256" key="3">
    <source>
        <dbReference type="ARBA" id="ARBA00010766"/>
    </source>
</evidence>
<evidence type="ECO:0000313" key="11">
    <source>
        <dbReference type="Proteomes" id="UP000317257"/>
    </source>
</evidence>
<keyword evidence="5" id="KW-0809">Transit peptide</keyword>
<evidence type="ECO:0000256" key="2">
    <source>
        <dbReference type="ARBA" id="ARBA00004749"/>
    </source>
</evidence>
<evidence type="ECO:0000256" key="5">
    <source>
        <dbReference type="ARBA" id="ARBA00022946"/>
    </source>
</evidence>
<feature type="domain" description="COQ9 C-terminal" evidence="9">
    <location>
        <begin position="8"/>
        <end position="77"/>
    </location>
</feature>
<protein>
    <recommendedName>
        <fullName evidence="8">Ubiquinone biosynthesis protein</fullName>
    </recommendedName>
</protein>
<evidence type="ECO:0000256" key="1">
    <source>
        <dbReference type="ARBA" id="ARBA00004173"/>
    </source>
</evidence>
<comment type="pathway">
    <text evidence="2 8">Cofactor biosynthesis; ubiquinone biosynthesis.</text>
</comment>
<evidence type="ECO:0000256" key="7">
    <source>
        <dbReference type="ARBA" id="ARBA00023128"/>
    </source>
</evidence>
<organism evidence="10 11">
    <name type="scientific">Metarhizium rileyi (strain RCEF 4871)</name>
    <name type="common">Nomuraea rileyi</name>
    <dbReference type="NCBI Taxonomy" id="1649241"/>
    <lineage>
        <taxon>Eukaryota</taxon>
        <taxon>Fungi</taxon>
        <taxon>Dikarya</taxon>
        <taxon>Ascomycota</taxon>
        <taxon>Pezizomycotina</taxon>
        <taxon>Sordariomycetes</taxon>
        <taxon>Hypocreomycetidae</taxon>
        <taxon>Hypocreales</taxon>
        <taxon>Clavicipitaceae</taxon>
        <taxon>Metarhizium</taxon>
    </lineage>
</organism>
<dbReference type="PANTHER" id="PTHR21427">
    <property type="entry name" value="UBIQUINONE BIOSYNTHESIS PROTEIN COQ9, MITOCHONDRIAL"/>
    <property type="match status" value="1"/>
</dbReference>
<keyword evidence="4 8" id="KW-0831">Ubiquinone biosynthesis</keyword>
<accession>A0A5C6GN96</accession>
<reference evidence="11" key="1">
    <citation type="submission" date="2018-12" db="EMBL/GenBank/DDBJ databases">
        <title>The complete genome of Metarhizium rileyi, a key fungal pathogen of Lepidoptera.</title>
        <authorList>
            <person name="Binneck E."/>
            <person name="Lastra C.C.L."/>
            <person name="Sosa-Gomez D.R."/>
        </authorList>
    </citation>
    <scope>NUCLEOTIDE SEQUENCE [LARGE SCALE GENOMIC DNA]</scope>
    <source>
        <strain evidence="11">Cep018-CH2</strain>
    </source>
</reference>
<keyword evidence="10" id="KW-0830">Ubiquinone</keyword>
<evidence type="ECO:0000256" key="4">
    <source>
        <dbReference type="ARBA" id="ARBA00022688"/>
    </source>
</evidence>
<comment type="similarity">
    <text evidence="3 8">Belongs to the COQ9 family.</text>
</comment>
<sequence>MAQPSYTPASLKELAMLSDEIWYLAGDKSVDSNWYSKRAYFSMAYSTSELFMTKDKSPGFVDTRNFLNRRLEEMTTVGGFAETFGAWGSFTINTGLNVLRSKGIRI</sequence>
<dbReference type="NCBIfam" id="TIGR02396">
    <property type="entry name" value="diverge_rpsU"/>
    <property type="match status" value="1"/>
</dbReference>
<evidence type="ECO:0000256" key="6">
    <source>
        <dbReference type="ARBA" id="ARBA00023121"/>
    </source>
</evidence>
<gene>
    <name evidence="10" type="primary">COQ9</name>
    <name evidence="10" type="ORF">ED733_007129</name>
</gene>
<evidence type="ECO:0000259" key="9">
    <source>
        <dbReference type="Pfam" id="PF08511"/>
    </source>
</evidence>
<proteinExistence type="inferred from homology"/>
<keyword evidence="6 8" id="KW-0446">Lipid-binding</keyword>
<evidence type="ECO:0000313" key="10">
    <source>
        <dbReference type="EMBL" id="TWU78096.1"/>
    </source>
</evidence>
<dbReference type="AlphaFoldDB" id="A0A5C6GN96"/>
<dbReference type="Proteomes" id="UP000317257">
    <property type="component" value="Unassembled WGS sequence"/>
</dbReference>
<dbReference type="UniPathway" id="UPA00232"/>
<dbReference type="Pfam" id="PF08511">
    <property type="entry name" value="COQ9"/>
    <property type="match status" value="1"/>
</dbReference>
<dbReference type="InterPro" id="IPR013718">
    <property type="entry name" value="COQ9_C"/>
</dbReference>